<gene>
    <name evidence="1" type="ORF">LCGC14_2936210</name>
</gene>
<dbReference type="AlphaFoldDB" id="A0A0F8XJX3"/>
<organism evidence="1">
    <name type="scientific">marine sediment metagenome</name>
    <dbReference type="NCBI Taxonomy" id="412755"/>
    <lineage>
        <taxon>unclassified sequences</taxon>
        <taxon>metagenomes</taxon>
        <taxon>ecological metagenomes</taxon>
    </lineage>
</organism>
<dbReference type="EMBL" id="LAZR01058756">
    <property type="protein sequence ID" value="KKK69223.1"/>
    <property type="molecule type" value="Genomic_DNA"/>
</dbReference>
<evidence type="ECO:0000313" key="1">
    <source>
        <dbReference type="EMBL" id="KKK69223.1"/>
    </source>
</evidence>
<sequence>MDNKGKESFEVVELATSTERKIQDVETGEVYDLTQAICKMWNEIKEVKRAVVG</sequence>
<reference evidence="1" key="1">
    <citation type="journal article" date="2015" name="Nature">
        <title>Complex archaea that bridge the gap between prokaryotes and eukaryotes.</title>
        <authorList>
            <person name="Spang A."/>
            <person name="Saw J.H."/>
            <person name="Jorgensen S.L."/>
            <person name="Zaremba-Niedzwiedzka K."/>
            <person name="Martijn J."/>
            <person name="Lind A.E."/>
            <person name="van Eijk R."/>
            <person name="Schleper C."/>
            <person name="Guy L."/>
            <person name="Ettema T.J."/>
        </authorList>
    </citation>
    <scope>NUCLEOTIDE SEQUENCE</scope>
</reference>
<protein>
    <submittedName>
        <fullName evidence="1">Uncharacterized protein</fullName>
    </submittedName>
</protein>
<proteinExistence type="predicted"/>
<accession>A0A0F8XJX3</accession>
<name>A0A0F8XJX3_9ZZZZ</name>
<comment type="caution">
    <text evidence="1">The sequence shown here is derived from an EMBL/GenBank/DDBJ whole genome shotgun (WGS) entry which is preliminary data.</text>
</comment>